<keyword evidence="2 4" id="KW-0442">Lipid degradation</keyword>
<dbReference type="PANTHER" id="PTHR14226:SF78">
    <property type="entry name" value="SLR0060 PROTEIN"/>
    <property type="match status" value="1"/>
</dbReference>
<reference evidence="7" key="1">
    <citation type="submission" date="2016-10" db="EMBL/GenBank/DDBJ databases">
        <authorList>
            <person name="Varghese N."/>
            <person name="Submissions S."/>
        </authorList>
    </citation>
    <scope>NUCLEOTIDE SEQUENCE [LARGE SCALE GENOMIC DNA]</scope>
    <source>
        <strain evidence="7">GAS369</strain>
    </source>
</reference>
<dbReference type="InterPro" id="IPR016035">
    <property type="entry name" value="Acyl_Trfase/lysoPLipase"/>
</dbReference>
<evidence type="ECO:0000256" key="4">
    <source>
        <dbReference type="PROSITE-ProRule" id="PRU01161"/>
    </source>
</evidence>
<feature type="short sequence motif" description="DGA/G" evidence="4">
    <location>
        <begin position="336"/>
        <end position="338"/>
    </location>
</feature>
<keyword evidence="3 4" id="KW-0443">Lipid metabolism</keyword>
<dbReference type="AlphaFoldDB" id="A0A1H1ZKN6"/>
<evidence type="ECO:0000313" key="7">
    <source>
        <dbReference type="Proteomes" id="UP000243904"/>
    </source>
</evidence>
<evidence type="ECO:0000256" key="2">
    <source>
        <dbReference type="ARBA" id="ARBA00022963"/>
    </source>
</evidence>
<dbReference type="SUPFAM" id="SSF52151">
    <property type="entry name" value="FabD/lysophospholipase-like"/>
    <property type="match status" value="1"/>
</dbReference>
<feature type="active site" description="Nucleophile" evidence="4">
    <location>
        <position position="195"/>
    </location>
</feature>
<feature type="domain" description="PNPLA" evidence="5">
    <location>
        <begin position="161"/>
        <end position="349"/>
    </location>
</feature>
<protein>
    <submittedName>
        <fullName evidence="6">NTE family protein</fullName>
    </submittedName>
</protein>
<keyword evidence="7" id="KW-1185">Reference proteome</keyword>
<comment type="caution">
    <text evidence="4">Lacks conserved residue(s) required for the propagation of feature annotation.</text>
</comment>
<dbReference type="RefSeq" id="WP_244548827.1">
    <property type="nucleotide sequence ID" value="NZ_LT629750.1"/>
</dbReference>
<evidence type="ECO:0000256" key="1">
    <source>
        <dbReference type="ARBA" id="ARBA00022801"/>
    </source>
</evidence>
<dbReference type="InterPro" id="IPR002641">
    <property type="entry name" value="PNPLA_dom"/>
</dbReference>
<dbReference type="Proteomes" id="UP000243904">
    <property type="component" value="Chromosome I"/>
</dbReference>
<dbReference type="PANTHER" id="PTHR14226">
    <property type="entry name" value="NEUROPATHY TARGET ESTERASE/SWISS CHEESE D.MELANOGASTER"/>
    <property type="match status" value="1"/>
</dbReference>
<proteinExistence type="predicted"/>
<evidence type="ECO:0000313" key="6">
    <source>
        <dbReference type="EMBL" id="SDT34355.1"/>
    </source>
</evidence>
<evidence type="ECO:0000256" key="3">
    <source>
        <dbReference type="ARBA" id="ARBA00023098"/>
    </source>
</evidence>
<accession>A0A1H1ZKN6</accession>
<gene>
    <name evidence="6" type="ORF">SAMN05444158_5515</name>
</gene>
<dbReference type="Pfam" id="PF01734">
    <property type="entry name" value="Patatin"/>
    <property type="match status" value="1"/>
</dbReference>
<sequence length="491" mass="52276">MGLLAAADIWSTSESTPSVSATSAGISAPAETPEKIAIEPDVAAEPETVTVNALPQSEAATADIKPRSMRERFAAAIWPVDALMSAVAKTPEIATAEPATIAIQTEPAAIAIVLPQSAAADDAKPGTVGERFVATSRAADETRDEMRVAEPLTWPPRKLSLALQGGGSFAAFTWGVLERLLEEPGCEFDVISGASAGAVNAVLLASGLAEGGREGAHARLRNFWARTMNEASFRSQMLLGGFSPAGSTMALGPALRSGQFDPFDLDPLRQSLERDISFAALRDPACPKLLIAATRVRDGRLQIFRNRDITADVLLASTCPPQVHCAVEIDGHAYWDGGYSANPPVVRLVQESETADVLVVQVTPARDSYIPMTMAAIDRRVDQITANLALNAEIAALEWARDASPASSHLPRIFRIAAEDEIDGLAQRSAVDLGRNFITLLHRHGRAAADRWLTQAPDGRPLATQQPRREFAMLDAKMAETNQSVAEPALA</sequence>
<organism evidence="6 7">
    <name type="scientific">Bradyrhizobium canariense</name>
    <dbReference type="NCBI Taxonomy" id="255045"/>
    <lineage>
        <taxon>Bacteria</taxon>
        <taxon>Pseudomonadati</taxon>
        <taxon>Pseudomonadota</taxon>
        <taxon>Alphaproteobacteria</taxon>
        <taxon>Hyphomicrobiales</taxon>
        <taxon>Nitrobacteraceae</taxon>
        <taxon>Bradyrhizobium</taxon>
    </lineage>
</organism>
<dbReference type="PROSITE" id="PS51635">
    <property type="entry name" value="PNPLA"/>
    <property type="match status" value="1"/>
</dbReference>
<feature type="active site" description="Proton acceptor" evidence="4">
    <location>
        <position position="336"/>
    </location>
</feature>
<evidence type="ECO:0000259" key="5">
    <source>
        <dbReference type="PROSITE" id="PS51635"/>
    </source>
</evidence>
<dbReference type="EMBL" id="LT629750">
    <property type="protein sequence ID" value="SDT34355.1"/>
    <property type="molecule type" value="Genomic_DNA"/>
</dbReference>
<name>A0A1H1ZKN6_9BRAD</name>
<dbReference type="GO" id="GO:0016787">
    <property type="term" value="F:hydrolase activity"/>
    <property type="evidence" value="ECO:0007669"/>
    <property type="project" value="UniProtKB-UniRule"/>
</dbReference>
<keyword evidence="1 4" id="KW-0378">Hydrolase</keyword>
<dbReference type="InterPro" id="IPR050301">
    <property type="entry name" value="NTE"/>
</dbReference>
<feature type="short sequence motif" description="GXSXG" evidence="4">
    <location>
        <begin position="193"/>
        <end position="197"/>
    </location>
</feature>
<dbReference type="GO" id="GO:0016042">
    <property type="term" value="P:lipid catabolic process"/>
    <property type="evidence" value="ECO:0007669"/>
    <property type="project" value="UniProtKB-UniRule"/>
</dbReference>
<dbReference type="Gene3D" id="3.40.1090.10">
    <property type="entry name" value="Cytosolic phospholipase A2 catalytic domain"/>
    <property type="match status" value="2"/>
</dbReference>